<feature type="region of interest" description="Disordered" evidence="3">
    <location>
        <begin position="28"/>
        <end position="73"/>
    </location>
</feature>
<dbReference type="PANTHER" id="PTHR45614:SF285">
    <property type="entry name" value="TRANSCRIPTION FACTOR MYB98"/>
    <property type="match status" value="1"/>
</dbReference>
<keyword evidence="2" id="KW-0539">Nucleus</keyword>
<dbReference type="Gramene" id="PSS30373">
    <property type="protein sequence ID" value="PSS30373"/>
    <property type="gene ID" value="CEY00_Acc05663"/>
</dbReference>
<accession>A0A2R6RK40</accession>
<reference evidence="7" key="2">
    <citation type="journal article" date="2018" name="BMC Genomics">
        <title>A manually annotated Actinidia chinensis var. chinensis (kiwifruit) genome highlights the challenges associated with draft genomes and gene prediction in plants.</title>
        <authorList>
            <person name="Pilkington S.M."/>
            <person name="Crowhurst R."/>
            <person name="Hilario E."/>
            <person name="Nardozza S."/>
            <person name="Fraser L."/>
            <person name="Peng Y."/>
            <person name="Gunaseelan K."/>
            <person name="Simpson R."/>
            <person name="Tahir J."/>
            <person name="Deroles S.C."/>
            <person name="Templeton K."/>
            <person name="Luo Z."/>
            <person name="Davy M."/>
            <person name="Cheng C."/>
            <person name="McNeilage M."/>
            <person name="Scaglione D."/>
            <person name="Liu Y."/>
            <person name="Zhang Q."/>
            <person name="Datson P."/>
            <person name="De Silva N."/>
            <person name="Gardiner S.E."/>
            <person name="Bassett H."/>
            <person name="Chagne D."/>
            <person name="McCallum J."/>
            <person name="Dzierzon H."/>
            <person name="Deng C."/>
            <person name="Wang Y.Y."/>
            <person name="Barron L."/>
            <person name="Manako K."/>
            <person name="Bowen J."/>
            <person name="Foster T.M."/>
            <person name="Erridge Z.A."/>
            <person name="Tiffin H."/>
            <person name="Waite C.N."/>
            <person name="Davies K.M."/>
            <person name="Grierson E.P."/>
            <person name="Laing W.A."/>
            <person name="Kirk R."/>
            <person name="Chen X."/>
            <person name="Wood M."/>
            <person name="Montefiori M."/>
            <person name="Brummell D.A."/>
            <person name="Schwinn K.E."/>
            <person name="Catanach A."/>
            <person name="Fullerton C."/>
            <person name="Li D."/>
            <person name="Meiyalaghan S."/>
            <person name="Nieuwenhuizen N."/>
            <person name="Read N."/>
            <person name="Prakash R."/>
            <person name="Hunter D."/>
            <person name="Zhang H."/>
            <person name="McKenzie M."/>
            <person name="Knabel M."/>
            <person name="Harris A."/>
            <person name="Allan A.C."/>
            <person name="Gleave A."/>
            <person name="Chen A."/>
            <person name="Janssen B.J."/>
            <person name="Plunkett B."/>
            <person name="Ampomah-Dwamena C."/>
            <person name="Voogd C."/>
            <person name="Leif D."/>
            <person name="Lafferty D."/>
            <person name="Souleyre E.J.F."/>
            <person name="Varkonyi-Gasic E."/>
            <person name="Gambi F."/>
            <person name="Hanley J."/>
            <person name="Yao J.L."/>
            <person name="Cheung J."/>
            <person name="David K.M."/>
            <person name="Warren B."/>
            <person name="Marsh K."/>
            <person name="Snowden K.C."/>
            <person name="Lin-Wang K."/>
            <person name="Brian L."/>
            <person name="Martinez-Sanchez M."/>
            <person name="Wang M."/>
            <person name="Ileperuma N."/>
            <person name="Macnee N."/>
            <person name="Campin R."/>
            <person name="McAtee P."/>
            <person name="Drummond R.S.M."/>
            <person name="Espley R.V."/>
            <person name="Ireland H.S."/>
            <person name="Wu R."/>
            <person name="Atkinson R.G."/>
            <person name="Karunairetnam S."/>
            <person name="Bulley S."/>
            <person name="Chunkath S."/>
            <person name="Hanley Z."/>
            <person name="Storey R."/>
            <person name="Thrimawithana A.H."/>
            <person name="Thomson S."/>
            <person name="David C."/>
            <person name="Testolin R."/>
            <person name="Huang H."/>
            <person name="Hellens R.P."/>
            <person name="Schaffer R.J."/>
        </authorList>
    </citation>
    <scope>NUCLEOTIDE SEQUENCE [LARGE SCALE GENOMIC DNA]</scope>
    <source>
        <strain evidence="7">cv. Red5</strain>
    </source>
</reference>
<dbReference type="InParanoid" id="A0A2R6RK40"/>
<dbReference type="Pfam" id="PF00249">
    <property type="entry name" value="Myb_DNA-binding"/>
    <property type="match status" value="1"/>
</dbReference>
<gene>
    <name evidence="6" type="ORF">CEY00_Acc05663</name>
</gene>
<sequence>MHRYSPQILNQEDQNYHPLNYQELGSMNVSHSNEFSSLTTEDKRETKEMETKDDLKEQKEAHPEESSEGHQNSILVKGQWTHDEDKTALHNVMKCRGFPFVLHMHKPWVPFYLHFMKDLWTEEEEMILIEAHTQIGNKWATIARKLPGRTENTIKNHWNATKRRRFSKQKDKPNSILQEYIKSLSSNSVQDDATKSPLSGQICNSDESLKISFSAKMSP</sequence>
<dbReference type="GO" id="GO:0005634">
    <property type="term" value="C:nucleus"/>
    <property type="evidence" value="ECO:0007669"/>
    <property type="project" value="UniProtKB-SubCell"/>
</dbReference>
<dbReference type="SUPFAM" id="SSF46689">
    <property type="entry name" value="Homeodomain-like"/>
    <property type="match status" value="1"/>
</dbReference>
<dbReference type="SMART" id="SM00717">
    <property type="entry name" value="SANT"/>
    <property type="match status" value="1"/>
</dbReference>
<organism evidence="6 7">
    <name type="scientific">Actinidia chinensis var. chinensis</name>
    <name type="common">Chinese soft-hair kiwi</name>
    <dbReference type="NCBI Taxonomy" id="1590841"/>
    <lineage>
        <taxon>Eukaryota</taxon>
        <taxon>Viridiplantae</taxon>
        <taxon>Streptophyta</taxon>
        <taxon>Embryophyta</taxon>
        <taxon>Tracheophyta</taxon>
        <taxon>Spermatophyta</taxon>
        <taxon>Magnoliopsida</taxon>
        <taxon>eudicotyledons</taxon>
        <taxon>Gunneridae</taxon>
        <taxon>Pentapetalae</taxon>
        <taxon>asterids</taxon>
        <taxon>Ericales</taxon>
        <taxon>Actinidiaceae</taxon>
        <taxon>Actinidia</taxon>
    </lineage>
</organism>
<evidence type="ECO:0000313" key="7">
    <source>
        <dbReference type="Proteomes" id="UP000241394"/>
    </source>
</evidence>
<feature type="domain" description="HTH myb-type" evidence="5">
    <location>
        <begin position="117"/>
        <end position="166"/>
    </location>
</feature>
<dbReference type="Proteomes" id="UP000241394">
    <property type="component" value="Chromosome LG5"/>
</dbReference>
<feature type="domain" description="Myb-like" evidence="4">
    <location>
        <begin position="117"/>
        <end position="162"/>
    </location>
</feature>
<dbReference type="InterPro" id="IPR009057">
    <property type="entry name" value="Homeodomain-like_sf"/>
</dbReference>
<dbReference type="EMBL" id="NKQK01000005">
    <property type="protein sequence ID" value="PSS30373.1"/>
    <property type="molecule type" value="Genomic_DNA"/>
</dbReference>
<dbReference type="PROSITE" id="PS51294">
    <property type="entry name" value="HTH_MYB"/>
    <property type="match status" value="1"/>
</dbReference>
<keyword evidence="7" id="KW-1185">Reference proteome</keyword>
<evidence type="ECO:0000256" key="1">
    <source>
        <dbReference type="ARBA" id="ARBA00004123"/>
    </source>
</evidence>
<name>A0A2R6RK40_ACTCC</name>
<dbReference type="InterPro" id="IPR050560">
    <property type="entry name" value="MYB_TF"/>
</dbReference>
<protein>
    <submittedName>
        <fullName evidence="6">Transcription factor like</fullName>
    </submittedName>
</protein>
<feature type="compositionally biased region" description="Basic and acidic residues" evidence="3">
    <location>
        <begin position="40"/>
        <end position="68"/>
    </location>
</feature>
<dbReference type="InterPro" id="IPR001005">
    <property type="entry name" value="SANT/Myb"/>
</dbReference>
<dbReference type="STRING" id="1590841.A0A2R6RK40"/>
<evidence type="ECO:0000256" key="2">
    <source>
        <dbReference type="ARBA" id="ARBA00023242"/>
    </source>
</evidence>
<dbReference type="InterPro" id="IPR017930">
    <property type="entry name" value="Myb_dom"/>
</dbReference>
<feature type="compositionally biased region" description="Polar residues" evidence="3">
    <location>
        <begin position="28"/>
        <end position="39"/>
    </location>
</feature>
<comment type="caution">
    <text evidence="6">The sequence shown here is derived from an EMBL/GenBank/DDBJ whole genome shotgun (WGS) entry which is preliminary data.</text>
</comment>
<dbReference type="GO" id="GO:0000981">
    <property type="term" value="F:DNA-binding transcription factor activity, RNA polymerase II-specific"/>
    <property type="evidence" value="ECO:0007669"/>
    <property type="project" value="TreeGrafter"/>
</dbReference>
<dbReference type="PANTHER" id="PTHR45614">
    <property type="entry name" value="MYB PROTEIN-RELATED"/>
    <property type="match status" value="1"/>
</dbReference>
<evidence type="ECO:0000259" key="4">
    <source>
        <dbReference type="PROSITE" id="PS50090"/>
    </source>
</evidence>
<dbReference type="CDD" id="cd00167">
    <property type="entry name" value="SANT"/>
    <property type="match status" value="1"/>
</dbReference>
<dbReference type="OrthoDB" id="2143914at2759"/>
<comment type="subcellular location">
    <subcellularLocation>
        <location evidence="1">Nucleus</location>
    </subcellularLocation>
</comment>
<evidence type="ECO:0000256" key="3">
    <source>
        <dbReference type="SAM" id="MobiDB-lite"/>
    </source>
</evidence>
<evidence type="ECO:0000259" key="5">
    <source>
        <dbReference type="PROSITE" id="PS51294"/>
    </source>
</evidence>
<dbReference type="AlphaFoldDB" id="A0A2R6RK40"/>
<dbReference type="Gene3D" id="1.10.10.60">
    <property type="entry name" value="Homeodomain-like"/>
    <property type="match status" value="1"/>
</dbReference>
<dbReference type="GO" id="GO:0000978">
    <property type="term" value="F:RNA polymerase II cis-regulatory region sequence-specific DNA binding"/>
    <property type="evidence" value="ECO:0007669"/>
    <property type="project" value="TreeGrafter"/>
</dbReference>
<dbReference type="PROSITE" id="PS50090">
    <property type="entry name" value="MYB_LIKE"/>
    <property type="match status" value="1"/>
</dbReference>
<dbReference type="OMA" id="EGHQNSI"/>
<reference evidence="6 7" key="1">
    <citation type="submission" date="2017-07" db="EMBL/GenBank/DDBJ databases">
        <title>An improved, manually edited Actinidia chinensis var. chinensis (kiwifruit) genome highlights the challenges associated with draft genomes and gene prediction in plants.</title>
        <authorList>
            <person name="Pilkington S."/>
            <person name="Crowhurst R."/>
            <person name="Hilario E."/>
            <person name="Nardozza S."/>
            <person name="Fraser L."/>
            <person name="Peng Y."/>
            <person name="Gunaseelan K."/>
            <person name="Simpson R."/>
            <person name="Tahir J."/>
            <person name="Deroles S."/>
            <person name="Templeton K."/>
            <person name="Luo Z."/>
            <person name="Davy M."/>
            <person name="Cheng C."/>
            <person name="Mcneilage M."/>
            <person name="Scaglione D."/>
            <person name="Liu Y."/>
            <person name="Zhang Q."/>
            <person name="Datson P."/>
            <person name="De Silva N."/>
            <person name="Gardiner S."/>
            <person name="Bassett H."/>
            <person name="Chagne D."/>
            <person name="Mccallum J."/>
            <person name="Dzierzon H."/>
            <person name="Deng C."/>
            <person name="Wang Y.-Y."/>
            <person name="Barron N."/>
            <person name="Manako K."/>
            <person name="Bowen J."/>
            <person name="Foster T."/>
            <person name="Erridge Z."/>
            <person name="Tiffin H."/>
            <person name="Waite C."/>
            <person name="Davies K."/>
            <person name="Grierson E."/>
            <person name="Laing W."/>
            <person name="Kirk R."/>
            <person name="Chen X."/>
            <person name="Wood M."/>
            <person name="Montefiori M."/>
            <person name="Brummell D."/>
            <person name="Schwinn K."/>
            <person name="Catanach A."/>
            <person name="Fullerton C."/>
            <person name="Li D."/>
            <person name="Meiyalaghan S."/>
            <person name="Nieuwenhuizen N."/>
            <person name="Read N."/>
            <person name="Prakash R."/>
            <person name="Hunter D."/>
            <person name="Zhang H."/>
            <person name="Mckenzie M."/>
            <person name="Knabel M."/>
            <person name="Harris A."/>
            <person name="Allan A."/>
            <person name="Chen A."/>
            <person name="Janssen B."/>
            <person name="Plunkett B."/>
            <person name="Dwamena C."/>
            <person name="Voogd C."/>
            <person name="Leif D."/>
            <person name="Lafferty D."/>
            <person name="Souleyre E."/>
            <person name="Varkonyi-Gasic E."/>
            <person name="Gambi F."/>
            <person name="Hanley J."/>
            <person name="Yao J.-L."/>
            <person name="Cheung J."/>
            <person name="David K."/>
            <person name="Warren B."/>
            <person name="Marsh K."/>
            <person name="Snowden K."/>
            <person name="Lin-Wang K."/>
            <person name="Brian L."/>
            <person name="Martinez-Sanchez M."/>
            <person name="Wang M."/>
            <person name="Ileperuma N."/>
            <person name="Macnee N."/>
            <person name="Campin R."/>
            <person name="Mcatee P."/>
            <person name="Drummond R."/>
            <person name="Espley R."/>
            <person name="Ireland H."/>
            <person name="Wu R."/>
            <person name="Atkinson R."/>
            <person name="Karunairetnam S."/>
            <person name="Bulley S."/>
            <person name="Chunkath S."/>
            <person name="Hanley Z."/>
            <person name="Storey R."/>
            <person name="Thrimawithana A."/>
            <person name="Thomson S."/>
            <person name="David C."/>
            <person name="Testolin R."/>
        </authorList>
    </citation>
    <scope>NUCLEOTIDE SEQUENCE [LARGE SCALE GENOMIC DNA]</scope>
    <source>
        <strain evidence="7">cv. Red5</strain>
        <tissue evidence="6">Young leaf</tissue>
    </source>
</reference>
<evidence type="ECO:0000313" key="6">
    <source>
        <dbReference type="EMBL" id="PSS30373.1"/>
    </source>
</evidence>
<proteinExistence type="predicted"/>